<evidence type="ECO:0000256" key="9">
    <source>
        <dbReference type="ARBA" id="ARBA00022962"/>
    </source>
</evidence>
<dbReference type="PANTHER" id="PTHR11922">
    <property type="entry name" value="GMP SYNTHASE-RELATED"/>
    <property type="match status" value="1"/>
</dbReference>
<dbReference type="NCBIfam" id="TIGR00888">
    <property type="entry name" value="guaA_Nterm"/>
    <property type="match status" value="1"/>
</dbReference>
<dbReference type="InterPro" id="IPR029062">
    <property type="entry name" value="Class_I_gatase-like"/>
</dbReference>
<dbReference type="InterPro" id="IPR014729">
    <property type="entry name" value="Rossmann-like_a/b/a_fold"/>
</dbReference>
<dbReference type="CDD" id="cd01997">
    <property type="entry name" value="GMP_synthase_C"/>
    <property type="match status" value="1"/>
</dbReference>
<comment type="catalytic activity">
    <reaction evidence="11">
        <text>XMP + L-glutamine + ATP + H2O = GMP + L-glutamate + AMP + diphosphate + 2 H(+)</text>
        <dbReference type="Rhea" id="RHEA:11680"/>
        <dbReference type="ChEBI" id="CHEBI:15377"/>
        <dbReference type="ChEBI" id="CHEBI:15378"/>
        <dbReference type="ChEBI" id="CHEBI:29985"/>
        <dbReference type="ChEBI" id="CHEBI:30616"/>
        <dbReference type="ChEBI" id="CHEBI:33019"/>
        <dbReference type="ChEBI" id="CHEBI:57464"/>
        <dbReference type="ChEBI" id="CHEBI:58115"/>
        <dbReference type="ChEBI" id="CHEBI:58359"/>
        <dbReference type="ChEBI" id="CHEBI:456215"/>
        <dbReference type="EC" id="6.3.5.2"/>
    </reaction>
</comment>
<accession>A0A7J4IT70</accession>
<organism evidence="14 15">
    <name type="scientific">Candidatus Iainarchaeum sp</name>
    <dbReference type="NCBI Taxonomy" id="3101447"/>
    <lineage>
        <taxon>Archaea</taxon>
        <taxon>Candidatus Iainarchaeota</taxon>
        <taxon>Candidatus Iainarchaeia</taxon>
        <taxon>Candidatus Iainarchaeales</taxon>
        <taxon>Candidatus Iainarchaeaceae</taxon>
        <taxon>Candidatus Iainarchaeum</taxon>
    </lineage>
</organism>
<evidence type="ECO:0000256" key="8">
    <source>
        <dbReference type="ARBA" id="ARBA00022840"/>
    </source>
</evidence>
<dbReference type="Pfam" id="PF02540">
    <property type="entry name" value="NAD_synthase"/>
    <property type="match status" value="1"/>
</dbReference>
<evidence type="ECO:0000256" key="2">
    <source>
        <dbReference type="ARBA" id="ARBA00005153"/>
    </source>
</evidence>
<gene>
    <name evidence="14" type="primary">guaA</name>
    <name evidence="14" type="ORF">HA237_05145</name>
</gene>
<name>A0A7J4IT70_9ARCH</name>
<evidence type="ECO:0000256" key="4">
    <source>
        <dbReference type="ARBA" id="ARBA00022598"/>
    </source>
</evidence>
<evidence type="ECO:0000256" key="7">
    <source>
        <dbReference type="ARBA" id="ARBA00022755"/>
    </source>
</evidence>
<dbReference type="Proteomes" id="UP000577419">
    <property type="component" value="Unassembled WGS sequence"/>
</dbReference>
<dbReference type="Pfam" id="PF00117">
    <property type="entry name" value="GATase"/>
    <property type="match status" value="1"/>
</dbReference>
<reference evidence="15" key="1">
    <citation type="journal article" date="2020" name="bioRxiv">
        <title>A rank-normalized archaeal taxonomy based on genome phylogeny resolves widespread incomplete and uneven classifications.</title>
        <authorList>
            <person name="Rinke C."/>
            <person name="Chuvochina M."/>
            <person name="Mussig A.J."/>
            <person name="Chaumeil P.-A."/>
            <person name="Waite D.W."/>
            <person name="Whitman W.B."/>
            <person name="Parks D.H."/>
            <person name="Hugenholtz P."/>
        </authorList>
    </citation>
    <scope>NUCLEOTIDE SEQUENCE [LARGE SCALE GENOMIC DNA]</scope>
</reference>
<evidence type="ECO:0000256" key="6">
    <source>
        <dbReference type="ARBA" id="ARBA00022749"/>
    </source>
</evidence>
<dbReference type="FunFam" id="3.40.50.880:FF:000001">
    <property type="entry name" value="GMP synthase [glutamine-hydrolyzing]"/>
    <property type="match status" value="1"/>
</dbReference>
<dbReference type="PROSITE" id="PS51553">
    <property type="entry name" value="GMPS_ATP_PPASE"/>
    <property type="match status" value="1"/>
</dbReference>
<evidence type="ECO:0000259" key="13">
    <source>
        <dbReference type="PROSITE" id="PS51553"/>
    </source>
</evidence>
<dbReference type="InterPro" id="IPR025777">
    <property type="entry name" value="GMPS_ATP_PPase_dom"/>
</dbReference>
<comment type="pathway">
    <text evidence="2">Purine metabolism; GMP biosynthesis; GMP from XMP (L-Gln route): step 1/1.</text>
</comment>
<dbReference type="NCBIfam" id="NF000848">
    <property type="entry name" value="PRK00074.1"/>
    <property type="match status" value="1"/>
</dbReference>
<dbReference type="EC" id="6.3.5.2" evidence="3"/>
<dbReference type="InterPro" id="IPR001674">
    <property type="entry name" value="GMP_synth_C"/>
</dbReference>
<keyword evidence="8 12" id="KW-0067">ATP-binding</keyword>
<evidence type="ECO:0000256" key="11">
    <source>
        <dbReference type="ARBA" id="ARBA00049404"/>
    </source>
</evidence>
<dbReference type="InterPro" id="IPR022310">
    <property type="entry name" value="NAD/GMP_synthase"/>
</dbReference>
<evidence type="ECO:0000313" key="14">
    <source>
        <dbReference type="EMBL" id="HIH08723.1"/>
    </source>
</evidence>
<dbReference type="EMBL" id="DUFG01000025">
    <property type="protein sequence ID" value="HIH08723.1"/>
    <property type="molecule type" value="Genomic_DNA"/>
</dbReference>
<protein>
    <recommendedName>
        <fullName evidence="3">GMP synthase (glutamine-hydrolyzing)</fullName>
        <ecNumber evidence="3">6.3.5.2</ecNumber>
    </recommendedName>
    <alternativeName>
        <fullName evidence="10">GMP synthetase</fullName>
    </alternativeName>
</protein>
<keyword evidence="9" id="KW-0315">Glutamine amidotransferase</keyword>
<dbReference type="InterPro" id="IPR004739">
    <property type="entry name" value="GMP_synth_GATase"/>
</dbReference>
<dbReference type="PANTHER" id="PTHR11922:SF2">
    <property type="entry name" value="GMP SYNTHASE [GLUTAMINE-HYDROLYZING]"/>
    <property type="match status" value="1"/>
</dbReference>
<dbReference type="GO" id="GO:0005524">
    <property type="term" value="F:ATP binding"/>
    <property type="evidence" value="ECO:0007669"/>
    <property type="project" value="UniProtKB-UniRule"/>
</dbReference>
<dbReference type="SUPFAM" id="SSF52317">
    <property type="entry name" value="Class I glutamine amidotransferase-like"/>
    <property type="match status" value="1"/>
</dbReference>
<dbReference type="Gene3D" id="3.30.300.10">
    <property type="match status" value="2"/>
</dbReference>
<dbReference type="PRINTS" id="PR00096">
    <property type="entry name" value="GATASE"/>
</dbReference>
<evidence type="ECO:0000256" key="1">
    <source>
        <dbReference type="ARBA" id="ARBA00002332"/>
    </source>
</evidence>
<dbReference type="SUPFAM" id="SSF54810">
    <property type="entry name" value="GMP synthetase C-terminal dimerisation domain"/>
    <property type="match status" value="2"/>
</dbReference>
<keyword evidence="4 14" id="KW-0436">Ligase</keyword>
<evidence type="ECO:0000256" key="3">
    <source>
        <dbReference type="ARBA" id="ARBA00012746"/>
    </source>
</evidence>
<dbReference type="Gene3D" id="3.40.50.620">
    <property type="entry name" value="HUPs"/>
    <property type="match status" value="1"/>
</dbReference>
<feature type="binding site" evidence="12">
    <location>
        <begin position="222"/>
        <end position="228"/>
    </location>
    <ligand>
        <name>ATP</name>
        <dbReference type="ChEBI" id="CHEBI:30616"/>
    </ligand>
</feature>
<dbReference type="SUPFAM" id="SSF52402">
    <property type="entry name" value="Adenine nucleotide alpha hydrolases-like"/>
    <property type="match status" value="1"/>
</dbReference>
<sequence>MGKENKIIVLDFGGQYTHLLARRIRQLKVFSEIMLPTAPEKELQKAKGIILGGGPSSVYEGDAPKFNKKIFTLGLPVLGLCYGQQLMAQELGGNVKPGKVKEYGKASLEVLEQGTLFKGLGKKELVWMSHGDKVEKLPEGFKATGSTTDCKFAAIADEGKKLYGLQFHPEVTHTEHGLKMLENFVFKVCNCKADWTIKNFAEEKIKEIRKQVGKKKVFLMASGGVDSTVVLALLEKAVGQKKIVALHVDHGLMRKNESAQVKEALEKIGVKELKIVNAGEKFLKALEGTTDPEKKREIIGNLFVEVADKEIRALGLNEEGWLLGQGTIYPDTIETQGTKHSARIKTHHNQVELIKTLTAQGKVIEPIRELYKDEVRELGLKLGLPKKIVSRQPFPGPGLGIRILCSNGKQESVEGIEGRAKKISATFGFNAKILPVKAVGVQGDSRTYRFVVALGGNLDWKKLDACSTRLTNELKEVNRVVFTLFPEKTDNVKLVEAYLSRERISLLQEADAITMQETDAAGLTEKIWQFPVVLLPLNINGKGQGIVLRPVFSTEAMTAEFAAMDERVLKRIVEKISLLKGVGAVFFDVTHKPPATIEWE</sequence>
<feature type="domain" description="GMPS ATP-PPase" evidence="13">
    <location>
        <begin position="195"/>
        <end position="391"/>
    </location>
</feature>
<dbReference type="UniPathway" id="UPA00189">
    <property type="reaction ID" value="UER00296"/>
</dbReference>
<keyword evidence="5 12" id="KW-0547">Nucleotide-binding</keyword>
<dbReference type="GO" id="GO:0003921">
    <property type="term" value="F:GMP synthase activity"/>
    <property type="evidence" value="ECO:0007669"/>
    <property type="project" value="InterPro"/>
</dbReference>
<keyword evidence="7 12" id="KW-0658">Purine biosynthesis</keyword>
<dbReference type="PRINTS" id="PR00097">
    <property type="entry name" value="ANTSNTHASEII"/>
</dbReference>
<keyword evidence="6 12" id="KW-0332">GMP biosynthesis</keyword>
<dbReference type="InterPro" id="IPR017926">
    <property type="entry name" value="GATASE"/>
</dbReference>
<dbReference type="PROSITE" id="PS51273">
    <property type="entry name" value="GATASE_TYPE_1"/>
    <property type="match status" value="1"/>
</dbReference>
<evidence type="ECO:0000256" key="5">
    <source>
        <dbReference type="ARBA" id="ARBA00022741"/>
    </source>
</evidence>
<comment type="caution">
    <text evidence="14">The sequence shown here is derived from an EMBL/GenBank/DDBJ whole genome shotgun (WGS) entry which is preliminary data.</text>
</comment>
<dbReference type="GO" id="GO:0005829">
    <property type="term" value="C:cytosol"/>
    <property type="evidence" value="ECO:0007669"/>
    <property type="project" value="TreeGrafter"/>
</dbReference>
<dbReference type="Gene3D" id="3.40.50.880">
    <property type="match status" value="1"/>
</dbReference>
<dbReference type="CDD" id="cd01742">
    <property type="entry name" value="GATase1_GMP_Synthase"/>
    <property type="match status" value="1"/>
</dbReference>
<evidence type="ECO:0000256" key="10">
    <source>
        <dbReference type="ARBA" id="ARBA00030464"/>
    </source>
</evidence>
<dbReference type="Pfam" id="PF00958">
    <property type="entry name" value="GMP_synt_C"/>
    <property type="match status" value="2"/>
</dbReference>
<comment type="function">
    <text evidence="1">Catalyzes the synthesis of GMP from XMP.</text>
</comment>
<dbReference type="AlphaFoldDB" id="A0A7J4IT70"/>
<evidence type="ECO:0000313" key="15">
    <source>
        <dbReference type="Proteomes" id="UP000577419"/>
    </source>
</evidence>
<proteinExistence type="predicted"/>
<evidence type="ECO:0000256" key="12">
    <source>
        <dbReference type="PROSITE-ProRule" id="PRU00886"/>
    </source>
</evidence>